<keyword evidence="3" id="KW-1185">Reference proteome</keyword>
<dbReference type="Pfam" id="PF05649">
    <property type="entry name" value="Peptidase_M13_N"/>
    <property type="match status" value="1"/>
</dbReference>
<dbReference type="InterPro" id="IPR000718">
    <property type="entry name" value="Peptidase_M13"/>
</dbReference>
<accession>A0ABM1C3D5</accession>
<dbReference type="SUPFAM" id="SSF55486">
    <property type="entry name" value="Metalloproteases ('zincins'), catalytic domain"/>
    <property type="match status" value="1"/>
</dbReference>
<evidence type="ECO:0000256" key="1">
    <source>
        <dbReference type="ARBA" id="ARBA00007357"/>
    </source>
</evidence>
<dbReference type="CDD" id="cd08662">
    <property type="entry name" value="M13"/>
    <property type="match status" value="1"/>
</dbReference>
<dbReference type="RefSeq" id="XP_013793456.1">
    <property type="nucleotide sequence ID" value="XM_013938002.1"/>
</dbReference>
<dbReference type="PANTHER" id="PTHR11733:SF241">
    <property type="entry name" value="GH26575P-RELATED"/>
    <property type="match status" value="1"/>
</dbReference>
<name>A0ABM1C3D5_LIMPO</name>
<organism evidence="3 4">
    <name type="scientific">Limulus polyphemus</name>
    <name type="common">Atlantic horseshoe crab</name>
    <dbReference type="NCBI Taxonomy" id="6850"/>
    <lineage>
        <taxon>Eukaryota</taxon>
        <taxon>Metazoa</taxon>
        <taxon>Ecdysozoa</taxon>
        <taxon>Arthropoda</taxon>
        <taxon>Chelicerata</taxon>
        <taxon>Merostomata</taxon>
        <taxon>Xiphosura</taxon>
        <taxon>Limulidae</taxon>
        <taxon>Limulus</taxon>
    </lineage>
</organism>
<dbReference type="PROSITE" id="PS51885">
    <property type="entry name" value="NEPRILYSIN"/>
    <property type="match status" value="1"/>
</dbReference>
<dbReference type="InterPro" id="IPR042089">
    <property type="entry name" value="Peptidase_M13_dom_2"/>
</dbReference>
<feature type="domain" description="Peptidase M13 N-terminal" evidence="2">
    <location>
        <begin position="11"/>
        <end position="287"/>
    </location>
</feature>
<dbReference type="Proteomes" id="UP000694941">
    <property type="component" value="Unplaced"/>
</dbReference>
<evidence type="ECO:0000313" key="4">
    <source>
        <dbReference type="RefSeq" id="XP_013793456.1"/>
    </source>
</evidence>
<dbReference type="InterPro" id="IPR008753">
    <property type="entry name" value="Peptidase_M13_N"/>
</dbReference>
<reference evidence="4" key="1">
    <citation type="submission" date="2025-08" db="UniProtKB">
        <authorList>
            <consortium name="RefSeq"/>
        </authorList>
    </citation>
    <scope>IDENTIFICATION</scope>
    <source>
        <tissue evidence="4">Muscle</tissue>
    </source>
</reference>
<proteinExistence type="inferred from homology"/>
<protein>
    <submittedName>
        <fullName evidence="4">Membrane metallo-endopeptidase-like 1</fullName>
    </submittedName>
</protein>
<dbReference type="Gene3D" id="1.10.1380.10">
    <property type="entry name" value="Neutral endopeptidase , domain2"/>
    <property type="match status" value="1"/>
</dbReference>
<dbReference type="PANTHER" id="PTHR11733">
    <property type="entry name" value="ZINC METALLOPROTEASE FAMILY M13 NEPRILYSIN-RELATED"/>
    <property type="match status" value="1"/>
</dbReference>
<evidence type="ECO:0000259" key="2">
    <source>
        <dbReference type="Pfam" id="PF05649"/>
    </source>
</evidence>
<evidence type="ECO:0000313" key="3">
    <source>
        <dbReference type="Proteomes" id="UP000694941"/>
    </source>
</evidence>
<sequence length="303" mass="34762">LTDNSSSRISDHIDAIGDRPLRDVLKKIEEWPVTNSKWEAPSWPIEELLGALRGNYNLGIVVEQWVGPDDKNSSMNIIQLDQMPLGLPSREYYLKASSERERKAYHKLMVEIAVLLGAEKKHAETEMEDVLNFEIRLANATIPEADRHDAGAIYNKLTVQELKNLVPKFSWLNYLNNVLPLKVDEMEPVVVYALPYFKQMGQILAETPRRVVHNYAIWRLVNDIIPYLNGDYALKLSEFRKVLLGVSANRVRWSQCVDLVNKKLGMAVGAMFIRDNFDPSSKETVHTFKNKNQKTPTFKIKIK</sequence>
<feature type="non-terminal residue" evidence="4">
    <location>
        <position position="1"/>
    </location>
</feature>
<gene>
    <name evidence="4" type="primary">LOC106477436</name>
</gene>
<comment type="similarity">
    <text evidence="1">Belongs to the peptidase M13 family.</text>
</comment>
<dbReference type="GeneID" id="106477436"/>